<dbReference type="KEGG" id="lrs:PX52LOC_02265"/>
<keyword evidence="3" id="KW-1185">Reference proteome</keyword>
<proteinExistence type="predicted"/>
<dbReference type="AlphaFoldDB" id="A0A5C1A9F0"/>
<name>A0A5C1A9F0_9BACT</name>
<organism evidence="2 3">
    <name type="scientific">Limnoglobus roseus</name>
    <dbReference type="NCBI Taxonomy" id="2598579"/>
    <lineage>
        <taxon>Bacteria</taxon>
        <taxon>Pseudomonadati</taxon>
        <taxon>Planctomycetota</taxon>
        <taxon>Planctomycetia</taxon>
        <taxon>Gemmatales</taxon>
        <taxon>Gemmataceae</taxon>
        <taxon>Limnoglobus</taxon>
    </lineage>
</organism>
<dbReference type="InterPro" id="IPR008930">
    <property type="entry name" value="Terpenoid_cyclase/PrenylTrfase"/>
</dbReference>
<evidence type="ECO:0000313" key="3">
    <source>
        <dbReference type="Proteomes" id="UP000324974"/>
    </source>
</evidence>
<protein>
    <submittedName>
        <fullName evidence="2">Prenyltransferase</fullName>
    </submittedName>
</protein>
<dbReference type="GO" id="GO:0016740">
    <property type="term" value="F:transferase activity"/>
    <property type="evidence" value="ECO:0007669"/>
    <property type="project" value="UniProtKB-KW"/>
</dbReference>
<gene>
    <name evidence="2" type="ORF">PX52LOC_02265</name>
</gene>
<dbReference type="CDD" id="cd00688">
    <property type="entry name" value="ISOPREN_C2_like"/>
    <property type="match status" value="1"/>
</dbReference>
<accession>A0A5C1A9F0</accession>
<dbReference type="OrthoDB" id="265313at2"/>
<sequence length="363" mass="39190">MRLLLTLGLVFALAAPASAAPPRELMDEAIDRGLIHLRNQQGTDGSWPGGGFGMMGFGGAGDPAISSLAVMAFLSAGHVPGEGKHGAAVEKGIKYVMGQQQRDGLFAAGGGGNAEMYCHGICTLMLAEAAGMTDGKLADELRKRLEAAVTCVLAGQRNVNSPDNGGWRYHLKGFDADLSVTGWQLMALRGARNLGCDVPADRIKRAVDYIKRCQDPFSGGFRYTVSAPVTIPCTGTAILGMELCGKEYHRAPELLRAGKLILSSNLNPAQQHFFYGIYYTSQGMFQLGGNEWKAYRPKLHDLLLRQNGPRADGSWQSGGGHDDRQQGSSYCTAMAILALTVEYRYLPIYQRFEEPIEKDAIDP</sequence>
<evidence type="ECO:0000256" key="1">
    <source>
        <dbReference type="SAM" id="SignalP"/>
    </source>
</evidence>
<dbReference type="RefSeq" id="WP_149110172.1">
    <property type="nucleotide sequence ID" value="NZ_CP042425.1"/>
</dbReference>
<keyword evidence="1" id="KW-0732">Signal</keyword>
<keyword evidence="2" id="KW-0808">Transferase</keyword>
<dbReference type="Proteomes" id="UP000324974">
    <property type="component" value="Chromosome"/>
</dbReference>
<reference evidence="3" key="1">
    <citation type="submission" date="2019-08" db="EMBL/GenBank/DDBJ databases">
        <title>Limnoglobus roseus gen. nov., sp. nov., a novel freshwater planctomycete with a giant genome from the family Gemmataceae.</title>
        <authorList>
            <person name="Kulichevskaya I.S."/>
            <person name="Naumoff D.G."/>
            <person name="Miroshnikov K."/>
            <person name="Ivanova A."/>
            <person name="Philippov D.A."/>
            <person name="Hakobyan A."/>
            <person name="Rijpstra I.C."/>
            <person name="Sinninghe Damste J.S."/>
            <person name="Liesack W."/>
            <person name="Dedysh S.N."/>
        </authorList>
    </citation>
    <scope>NUCLEOTIDE SEQUENCE [LARGE SCALE GENOMIC DNA]</scope>
    <source>
        <strain evidence="3">PX52</strain>
    </source>
</reference>
<evidence type="ECO:0000313" key="2">
    <source>
        <dbReference type="EMBL" id="QEL15350.1"/>
    </source>
</evidence>
<dbReference type="SUPFAM" id="SSF48239">
    <property type="entry name" value="Terpenoid cyclases/Protein prenyltransferases"/>
    <property type="match status" value="1"/>
</dbReference>
<dbReference type="EMBL" id="CP042425">
    <property type="protein sequence ID" value="QEL15350.1"/>
    <property type="molecule type" value="Genomic_DNA"/>
</dbReference>
<dbReference type="Gene3D" id="1.50.10.20">
    <property type="match status" value="2"/>
</dbReference>
<feature type="signal peptide" evidence="1">
    <location>
        <begin position="1"/>
        <end position="19"/>
    </location>
</feature>
<feature type="chain" id="PRO_5022766350" evidence="1">
    <location>
        <begin position="20"/>
        <end position="363"/>
    </location>
</feature>